<evidence type="ECO:0008006" key="10">
    <source>
        <dbReference type="Google" id="ProtNLM"/>
    </source>
</evidence>
<evidence type="ECO:0000313" key="9">
    <source>
        <dbReference type="EMBL" id="SUZ74480.1"/>
    </source>
</evidence>
<proteinExistence type="inferred from homology"/>
<dbReference type="InterPro" id="IPR036250">
    <property type="entry name" value="AcylCo_DH-like_C"/>
</dbReference>
<evidence type="ECO:0000256" key="1">
    <source>
        <dbReference type="ARBA" id="ARBA00001974"/>
    </source>
</evidence>
<evidence type="ECO:0000256" key="3">
    <source>
        <dbReference type="ARBA" id="ARBA00022630"/>
    </source>
</evidence>
<gene>
    <name evidence="9" type="ORF">METZ01_LOCUS27334</name>
</gene>
<evidence type="ECO:0000256" key="2">
    <source>
        <dbReference type="ARBA" id="ARBA00009347"/>
    </source>
</evidence>
<dbReference type="Gene3D" id="2.40.110.10">
    <property type="entry name" value="Butyryl-CoA Dehydrogenase, subunit A, domain 2"/>
    <property type="match status" value="1"/>
</dbReference>
<dbReference type="InterPro" id="IPR037069">
    <property type="entry name" value="AcylCoA_DH/ox_N_sf"/>
</dbReference>
<evidence type="ECO:0000256" key="5">
    <source>
        <dbReference type="ARBA" id="ARBA00023002"/>
    </source>
</evidence>
<evidence type="ECO:0000259" key="8">
    <source>
        <dbReference type="Pfam" id="PF02771"/>
    </source>
</evidence>
<dbReference type="GO" id="GO:0050660">
    <property type="term" value="F:flavin adenine dinucleotide binding"/>
    <property type="evidence" value="ECO:0007669"/>
    <property type="project" value="InterPro"/>
</dbReference>
<evidence type="ECO:0000256" key="4">
    <source>
        <dbReference type="ARBA" id="ARBA00022827"/>
    </source>
</evidence>
<dbReference type="GO" id="GO:0016627">
    <property type="term" value="F:oxidoreductase activity, acting on the CH-CH group of donors"/>
    <property type="evidence" value="ECO:0007669"/>
    <property type="project" value="InterPro"/>
</dbReference>
<feature type="domain" description="Acyl-CoA dehydrogenase/oxidase C-terminal" evidence="6">
    <location>
        <begin position="233"/>
        <end position="397"/>
    </location>
</feature>
<dbReference type="InterPro" id="IPR046373">
    <property type="entry name" value="Acyl-CoA_Oxase/DH_mid-dom_sf"/>
</dbReference>
<evidence type="ECO:0000259" key="6">
    <source>
        <dbReference type="Pfam" id="PF00441"/>
    </source>
</evidence>
<feature type="domain" description="Acyl-CoA dehydrogenase/oxidase N-terminal" evidence="8">
    <location>
        <begin position="7"/>
        <end position="123"/>
    </location>
</feature>
<feature type="domain" description="Acyl-CoA oxidase/dehydrogenase middle" evidence="7">
    <location>
        <begin position="127"/>
        <end position="220"/>
    </location>
</feature>
<organism evidence="9">
    <name type="scientific">marine metagenome</name>
    <dbReference type="NCBI Taxonomy" id="408172"/>
    <lineage>
        <taxon>unclassified sequences</taxon>
        <taxon>metagenomes</taxon>
        <taxon>ecological metagenomes</taxon>
    </lineage>
</organism>
<name>A0A381Q602_9ZZZZ</name>
<keyword evidence="4" id="KW-0274">FAD</keyword>
<dbReference type="InterPro" id="IPR009100">
    <property type="entry name" value="AcylCoA_DH/oxidase_NM_dom_sf"/>
</dbReference>
<keyword evidence="3" id="KW-0285">Flavoprotein</keyword>
<dbReference type="PANTHER" id="PTHR43292:SF3">
    <property type="entry name" value="ACYL-COA DEHYDROGENASE FADE29"/>
    <property type="match status" value="1"/>
</dbReference>
<comment type="similarity">
    <text evidence="2">Belongs to the acyl-CoA dehydrogenase family.</text>
</comment>
<dbReference type="GO" id="GO:0005886">
    <property type="term" value="C:plasma membrane"/>
    <property type="evidence" value="ECO:0007669"/>
    <property type="project" value="TreeGrafter"/>
</dbReference>
<protein>
    <recommendedName>
        <fullName evidence="10">Acyl-CoA dehydrogenase</fullName>
    </recommendedName>
</protein>
<dbReference type="SUPFAM" id="SSF47203">
    <property type="entry name" value="Acyl-CoA dehydrogenase C-terminal domain-like"/>
    <property type="match status" value="1"/>
</dbReference>
<reference evidence="9" key="1">
    <citation type="submission" date="2018-05" db="EMBL/GenBank/DDBJ databases">
        <authorList>
            <person name="Lanie J.A."/>
            <person name="Ng W.-L."/>
            <person name="Kazmierczak K.M."/>
            <person name="Andrzejewski T.M."/>
            <person name="Davidsen T.M."/>
            <person name="Wayne K.J."/>
            <person name="Tettelin H."/>
            <person name="Glass J.I."/>
            <person name="Rusch D."/>
            <person name="Podicherti R."/>
            <person name="Tsui H.-C.T."/>
            <person name="Winkler M.E."/>
        </authorList>
    </citation>
    <scope>NUCLEOTIDE SEQUENCE</scope>
</reference>
<dbReference type="InterPro" id="IPR009075">
    <property type="entry name" value="AcylCo_DH/oxidase_C"/>
</dbReference>
<dbReference type="Pfam" id="PF00441">
    <property type="entry name" value="Acyl-CoA_dh_1"/>
    <property type="match status" value="1"/>
</dbReference>
<sequence length="400" mass="44656">MDLSFKPEHETFRDEVRKFLKDELTEELLEAGKLTASVFSEVEFSSKWHKILYKKGWIGASWPEEYGGTGWDDMQRYIFRSECASAGTPSPTAMGLAMVGPVLMKHGTQKQKDFYLPRILSGEDFWCQGYSEPGSGSDLASLQCKAVRDGDHYLVNGTKIWTTHAQHANRIFCLVRTDNSGKPQQGITFILIDMDTPGIEIKPIITLAGDHEVNQTFFDDVKVPVENVVGEENDGWTVAKYLLEFERGGGYAAALQEQARRIKSIASKERSDSGESLLEDKNFSRALNEVEIEVQAVLMTEHRIMSDISERGHPGPASSILKSRGSELKQTLDELAVSAMGYYTLPLQNEARKLGSNFEVIGPDYGVTIYPQYLNNRATTIYGGSNEVQKNIMAKFVLGL</sequence>
<dbReference type="Pfam" id="PF02771">
    <property type="entry name" value="Acyl-CoA_dh_N"/>
    <property type="match status" value="1"/>
</dbReference>
<comment type="cofactor">
    <cofactor evidence="1">
        <name>FAD</name>
        <dbReference type="ChEBI" id="CHEBI:57692"/>
    </cofactor>
</comment>
<dbReference type="AlphaFoldDB" id="A0A381Q602"/>
<dbReference type="InterPro" id="IPR013786">
    <property type="entry name" value="AcylCoA_DH/ox_N"/>
</dbReference>
<dbReference type="Gene3D" id="1.10.540.10">
    <property type="entry name" value="Acyl-CoA dehydrogenase/oxidase, N-terminal domain"/>
    <property type="match status" value="1"/>
</dbReference>
<dbReference type="Gene3D" id="1.20.140.10">
    <property type="entry name" value="Butyryl-CoA Dehydrogenase, subunit A, domain 3"/>
    <property type="match status" value="1"/>
</dbReference>
<dbReference type="InterPro" id="IPR006091">
    <property type="entry name" value="Acyl-CoA_Oxase/DH_mid-dom"/>
</dbReference>
<dbReference type="Pfam" id="PF02770">
    <property type="entry name" value="Acyl-CoA_dh_M"/>
    <property type="match status" value="1"/>
</dbReference>
<accession>A0A381Q602</accession>
<keyword evidence="5" id="KW-0560">Oxidoreductase</keyword>
<dbReference type="FunFam" id="2.40.110.10:FF:000011">
    <property type="entry name" value="Acyl-CoA dehydrogenase FadE34"/>
    <property type="match status" value="1"/>
</dbReference>
<dbReference type="InterPro" id="IPR052161">
    <property type="entry name" value="Mycobact_Acyl-CoA_DH"/>
</dbReference>
<dbReference type="SUPFAM" id="SSF56645">
    <property type="entry name" value="Acyl-CoA dehydrogenase NM domain-like"/>
    <property type="match status" value="1"/>
</dbReference>
<evidence type="ECO:0000259" key="7">
    <source>
        <dbReference type="Pfam" id="PF02770"/>
    </source>
</evidence>
<dbReference type="PANTHER" id="PTHR43292">
    <property type="entry name" value="ACYL-COA DEHYDROGENASE"/>
    <property type="match status" value="1"/>
</dbReference>
<dbReference type="EMBL" id="UINC01001212">
    <property type="protein sequence ID" value="SUZ74480.1"/>
    <property type="molecule type" value="Genomic_DNA"/>
</dbReference>